<dbReference type="RefSeq" id="WP_141239361.1">
    <property type="nucleotide sequence ID" value="NZ_NJGC01000009.1"/>
</dbReference>
<protein>
    <submittedName>
        <fullName evidence="3">Uncharacterized protein</fullName>
    </submittedName>
</protein>
<name>A0A270NIB7_STEMA</name>
<reference evidence="3 4" key="1">
    <citation type="submission" date="2017-06" db="EMBL/GenBank/DDBJ databases">
        <title>Genome sequencing and assembly of Stenotrophomonas maltophilia DF07.</title>
        <authorList>
            <person name="Iyer R."/>
        </authorList>
    </citation>
    <scope>NUCLEOTIDE SEQUENCE [LARGE SCALE GENOMIC DNA]</scope>
    <source>
        <strain evidence="3 4">DF07</strain>
        <plasmid evidence="2">unnamed1</plasmid>
    </source>
</reference>
<dbReference type="Proteomes" id="UP000216433">
    <property type="component" value="Unassembled WGS sequence"/>
</dbReference>
<sequence length="282" mass="29902">MVNAVNSARAVPELGARRDNAPGQAESPLQDVRKEAARLIERHKRRMAEAGLVLTAPQRLQEDALMALRLKQAPVSPTPLVADGHDAQRLTTQTLLTTAVREAGVAQPESTRAAAEASQAPLIAPDAGQVDTEGRMPQHTADQARAVQSEEAREQVLAQPSQANMKLPGCDARGVPQPASTVPQHLRTSAVPLPLHATVASGEQRSGATVFDVQLRGLGAQHSTQVSLHLASGQVVLTPSSERAAEVLIPAAQATDWVSVGDASDERDTPQREQESDGEEEQ</sequence>
<feature type="compositionally biased region" description="Basic and acidic residues" evidence="1">
    <location>
        <begin position="264"/>
        <end position="275"/>
    </location>
</feature>
<keyword evidence="2" id="KW-0614">Plasmid</keyword>
<geneLocation type="plasmid" evidence="2">
    <name>unnamed1</name>
</geneLocation>
<accession>A0A270NIB7</accession>
<gene>
    <name evidence="3" type="ORF">CEK00_09510</name>
    <name evidence="2" type="ORF">CEK00_21830</name>
</gene>
<evidence type="ECO:0000313" key="4">
    <source>
        <dbReference type="Proteomes" id="UP000216433"/>
    </source>
</evidence>
<proteinExistence type="predicted"/>
<dbReference type="EMBL" id="NJGC01000009">
    <property type="protein sequence ID" value="PAM71819.1"/>
    <property type="molecule type" value="Genomic_DNA"/>
</dbReference>
<evidence type="ECO:0000256" key="1">
    <source>
        <dbReference type="SAM" id="MobiDB-lite"/>
    </source>
</evidence>
<feature type="region of interest" description="Disordered" evidence="1">
    <location>
        <begin position="254"/>
        <end position="282"/>
    </location>
</feature>
<comment type="caution">
    <text evidence="3">The sequence shown here is derived from an EMBL/GenBank/DDBJ whole genome shotgun (WGS) entry which is preliminary data.</text>
</comment>
<evidence type="ECO:0000313" key="2">
    <source>
        <dbReference type="EMBL" id="PAM64662.1"/>
    </source>
</evidence>
<feature type="region of interest" description="Disordered" evidence="1">
    <location>
        <begin position="1"/>
        <end position="32"/>
    </location>
</feature>
<dbReference type="EMBL" id="NJGC01000149">
    <property type="protein sequence ID" value="PAM64662.1"/>
    <property type="molecule type" value="Genomic_DNA"/>
</dbReference>
<dbReference type="AlphaFoldDB" id="A0A270NIB7"/>
<organism evidence="3 4">
    <name type="scientific">Stenotrophomonas maltophilia</name>
    <name type="common">Pseudomonas maltophilia</name>
    <name type="synonym">Xanthomonas maltophilia</name>
    <dbReference type="NCBI Taxonomy" id="40324"/>
    <lineage>
        <taxon>Bacteria</taxon>
        <taxon>Pseudomonadati</taxon>
        <taxon>Pseudomonadota</taxon>
        <taxon>Gammaproteobacteria</taxon>
        <taxon>Lysobacterales</taxon>
        <taxon>Lysobacteraceae</taxon>
        <taxon>Stenotrophomonas</taxon>
        <taxon>Stenotrophomonas maltophilia group</taxon>
    </lineage>
</organism>
<evidence type="ECO:0000313" key="3">
    <source>
        <dbReference type="EMBL" id="PAM71819.1"/>
    </source>
</evidence>